<dbReference type="InterPro" id="IPR029063">
    <property type="entry name" value="SAM-dependent_MTases_sf"/>
</dbReference>
<dbReference type="RefSeq" id="WP_407824006.1">
    <property type="nucleotide sequence ID" value="NZ_JBJLSN010000011.1"/>
</dbReference>
<feature type="domain" description="DNA methylase N-4/N-6" evidence="7">
    <location>
        <begin position="142"/>
        <end position="207"/>
    </location>
</feature>
<evidence type="ECO:0000256" key="2">
    <source>
        <dbReference type="ARBA" id="ARBA00022603"/>
    </source>
</evidence>
<evidence type="ECO:0000256" key="1">
    <source>
        <dbReference type="ARBA" id="ARBA00006594"/>
    </source>
</evidence>
<comment type="similarity">
    <text evidence="1 5">Belongs to the N(4)/N(6)-methyltransferase family.</text>
</comment>
<reference evidence="8 9" key="1">
    <citation type="submission" date="2024-11" db="EMBL/GenBank/DDBJ databases">
        <title>Draft genome sequences of two bacteria associated to sugarcane roots in Colombia.</title>
        <authorList>
            <person name="Pardo-Diaz S."/>
            <person name="Masmela-Mendoza J."/>
            <person name="Delgadillo-Duran P."/>
            <person name="Bautista E.J."/>
            <person name="Rojas-Tapias D.F."/>
        </authorList>
    </citation>
    <scope>NUCLEOTIDE SEQUENCE [LARGE SCALE GENOMIC DNA]</scope>
    <source>
        <strain evidence="8 9">Ap18</strain>
    </source>
</reference>
<dbReference type="GO" id="GO:0008168">
    <property type="term" value="F:methyltransferase activity"/>
    <property type="evidence" value="ECO:0007669"/>
    <property type="project" value="UniProtKB-KW"/>
</dbReference>
<comment type="catalytic activity">
    <reaction evidence="4">
        <text>a 2'-deoxyadenosine in DNA + S-adenosyl-L-methionine = an N(6)-methyl-2'-deoxyadenosine in DNA + S-adenosyl-L-homocysteine + H(+)</text>
        <dbReference type="Rhea" id="RHEA:15197"/>
        <dbReference type="Rhea" id="RHEA-COMP:12418"/>
        <dbReference type="Rhea" id="RHEA-COMP:12419"/>
        <dbReference type="ChEBI" id="CHEBI:15378"/>
        <dbReference type="ChEBI" id="CHEBI:57856"/>
        <dbReference type="ChEBI" id="CHEBI:59789"/>
        <dbReference type="ChEBI" id="CHEBI:90615"/>
        <dbReference type="ChEBI" id="CHEBI:90616"/>
        <dbReference type="EC" id="2.1.1.72"/>
    </reaction>
</comment>
<dbReference type="InterPro" id="IPR002941">
    <property type="entry name" value="DNA_methylase_N4/N6"/>
</dbReference>
<keyword evidence="3" id="KW-0808">Transferase</keyword>
<dbReference type="PROSITE" id="PS00092">
    <property type="entry name" value="N6_MTASE"/>
    <property type="match status" value="1"/>
</dbReference>
<keyword evidence="2 8" id="KW-0489">Methyltransferase</keyword>
<dbReference type="PRINTS" id="PR00508">
    <property type="entry name" value="S21N4MTFRASE"/>
</dbReference>
<evidence type="ECO:0000256" key="4">
    <source>
        <dbReference type="ARBA" id="ARBA00047942"/>
    </source>
</evidence>
<gene>
    <name evidence="8" type="ORF">ACJ41P_10450</name>
</gene>
<dbReference type="GO" id="GO:0032259">
    <property type="term" value="P:methylation"/>
    <property type="evidence" value="ECO:0007669"/>
    <property type="project" value="UniProtKB-KW"/>
</dbReference>
<dbReference type="InterPro" id="IPR001091">
    <property type="entry name" value="RM_Methyltransferase"/>
</dbReference>
<sequence length="245" mass="26893">MVERVEIGDAVLYCGDCREILPTLSGVDAVVTDPPYGILNLEGEGSTPAVRKSPRQQGSGKLKGRLLNTSDVKWDIAPSDEVFDLIRRVSRDQIIWGGNYFNLPPARAVLVWDKEQPWENFSQVEVAWSSLNRPAAIFRESATRGTPNKQHPTQKPLSLMLWCLGLLPSVGSVIDPYMGSGTTGVACAKRGVSFVGIERDARYFGIACRRIEEAYKQADLFVPDPAPRPVQTGLFDAPSHPIAAE</sequence>
<dbReference type="InterPro" id="IPR002052">
    <property type="entry name" value="DNA_methylase_N6_adenine_CS"/>
</dbReference>
<organism evidence="8 9">
    <name type="scientific">Azospirillum argentinense</name>
    <dbReference type="NCBI Taxonomy" id="2970906"/>
    <lineage>
        <taxon>Bacteria</taxon>
        <taxon>Pseudomonadati</taxon>
        <taxon>Pseudomonadota</taxon>
        <taxon>Alphaproteobacteria</taxon>
        <taxon>Rhodospirillales</taxon>
        <taxon>Azospirillaceae</taxon>
        <taxon>Azospirillum</taxon>
    </lineage>
</organism>
<evidence type="ECO:0000256" key="3">
    <source>
        <dbReference type="ARBA" id="ARBA00022679"/>
    </source>
</evidence>
<evidence type="ECO:0000256" key="6">
    <source>
        <dbReference type="SAM" id="MobiDB-lite"/>
    </source>
</evidence>
<proteinExistence type="inferred from homology"/>
<name>A0ABW8V5S3_9PROT</name>
<protein>
    <recommendedName>
        <fullName evidence="5">Methyltransferase</fullName>
        <ecNumber evidence="5">2.1.1.-</ecNumber>
    </recommendedName>
</protein>
<dbReference type="EMBL" id="JBJLSN010000011">
    <property type="protein sequence ID" value="MFL7901543.1"/>
    <property type="molecule type" value="Genomic_DNA"/>
</dbReference>
<dbReference type="Pfam" id="PF01555">
    <property type="entry name" value="N6_N4_Mtase"/>
    <property type="match status" value="1"/>
</dbReference>
<evidence type="ECO:0000259" key="7">
    <source>
        <dbReference type="Pfam" id="PF01555"/>
    </source>
</evidence>
<keyword evidence="9" id="KW-1185">Reference proteome</keyword>
<evidence type="ECO:0000313" key="9">
    <source>
        <dbReference type="Proteomes" id="UP001628281"/>
    </source>
</evidence>
<comment type="caution">
    <text evidence="8">The sequence shown here is derived from an EMBL/GenBank/DDBJ whole genome shotgun (WGS) entry which is preliminary data.</text>
</comment>
<dbReference type="Gene3D" id="3.40.50.150">
    <property type="entry name" value="Vaccinia Virus protein VP39"/>
    <property type="match status" value="2"/>
</dbReference>
<dbReference type="Proteomes" id="UP001628281">
    <property type="component" value="Unassembled WGS sequence"/>
</dbReference>
<dbReference type="SUPFAM" id="SSF53335">
    <property type="entry name" value="S-adenosyl-L-methionine-dependent methyltransferases"/>
    <property type="match status" value="1"/>
</dbReference>
<evidence type="ECO:0000313" key="8">
    <source>
        <dbReference type="EMBL" id="MFL7901543.1"/>
    </source>
</evidence>
<feature type="region of interest" description="Disordered" evidence="6">
    <location>
        <begin position="44"/>
        <end position="63"/>
    </location>
</feature>
<dbReference type="EC" id="2.1.1.-" evidence="5"/>
<evidence type="ECO:0000256" key="5">
    <source>
        <dbReference type="RuleBase" id="RU362026"/>
    </source>
</evidence>
<accession>A0ABW8V5S3</accession>